<dbReference type="CDD" id="cd03801">
    <property type="entry name" value="GT4_PimA-like"/>
    <property type="match status" value="1"/>
</dbReference>
<dbReference type="PANTHER" id="PTHR12526">
    <property type="entry name" value="GLYCOSYLTRANSFERASE"/>
    <property type="match status" value="1"/>
</dbReference>
<dbReference type="EC" id="2.4.-.-" evidence="2"/>
<dbReference type="PANTHER" id="PTHR12526:SF635">
    <property type="entry name" value="GLYCOSYL TRANSFERASE GROUP 1"/>
    <property type="match status" value="1"/>
</dbReference>
<dbReference type="RefSeq" id="WP_380789253.1">
    <property type="nucleotide sequence ID" value="NZ_JBHTKR010000002.1"/>
</dbReference>
<evidence type="ECO:0000313" key="2">
    <source>
        <dbReference type="EMBL" id="MFD1193910.1"/>
    </source>
</evidence>
<keyword evidence="2" id="KW-0808">Transferase</keyword>
<name>A0ABW3TDV4_9RHOB</name>
<accession>A0ABW3TDV4</accession>
<dbReference type="Proteomes" id="UP001597151">
    <property type="component" value="Unassembled WGS sequence"/>
</dbReference>
<organism evidence="2 3">
    <name type="scientific">Seohaeicola saemankumensis</name>
    <dbReference type="NCBI Taxonomy" id="481181"/>
    <lineage>
        <taxon>Bacteria</taxon>
        <taxon>Pseudomonadati</taxon>
        <taxon>Pseudomonadota</taxon>
        <taxon>Alphaproteobacteria</taxon>
        <taxon>Rhodobacterales</taxon>
        <taxon>Roseobacteraceae</taxon>
        <taxon>Seohaeicola</taxon>
    </lineage>
</organism>
<dbReference type="EMBL" id="JBHTKR010000002">
    <property type="protein sequence ID" value="MFD1193910.1"/>
    <property type="molecule type" value="Genomic_DNA"/>
</dbReference>
<evidence type="ECO:0000259" key="1">
    <source>
        <dbReference type="Pfam" id="PF00534"/>
    </source>
</evidence>
<dbReference type="SUPFAM" id="SSF53756">
    <property type="entry name" value="UDP-Glycosyltransferase/glycogen phosphorylase"/>
    <property type="match status" value="1"/>
</dbReference>
<dbReference type="Gene3D" id="3.40.50.2000">
    <property type="entry name" value="Glycogen Phosphorylase B"/>
    <property type="match status" value="1"/>
</dbReference>
<evidence type="ECO:0000313" key="3">
    <source>
        <dbReference type="Proteomes" id="UP001597151"/>
    </source>
</evidence>
<dbReference type="Pfam" id="PF00534">
    <property type="entry name" value="Glycos_transf_1"/>
    <property type="match status" value="1"/>
</dbReference>
<dbReference type="InterPro" id="IPR001296">
    <property type="entry name" value="Glyco_trans_1"/>
</dbReference>
<feature type="domain" description="Glycosyl transferase family 1" evidence="1">
    <location>
        <begin position="154"/>
        <end position="319"/>
    </location>
</feature>
<comment type="caution">
    <text evidence="2">The sequence shown here is derived from an EMBL/GenBank/DDBJ whole genome shotgun (WGS) entry which is preliminary data.</text>
</comment>
<gene>
    <name evidence="2" type="ORF">ACFQ3C_04435</name>
</gene>
<dbReference type="GO" id="GO:0016757">
    <property type="term" value="F:glycosyltransferase activity"/>
    <property type="evidence" value="ECO:0007669"/>
    <property type="project" value="UniProtKB-KW"/>
</dbReference>
<reference evidence="3" key="1">
    <citation type="journal article" date="2019" name="Int. J. Syst. Evol. Microbiol.">
        <title>The Global Catalogue of Microorganisms (GCM) 10K type strain sequencing project: providing services to taxonomists for standard genome sequencing and annotation.</title>
        <authorList>
            <consortium name="The Broad Institute Genomics Platform"/>
            <consortium name="The Broad Institute Genome Sequencing Center for Infectious Disease"/>
            <person name="Wu L."/>
            <person name="Ma J."/>
        </authorList>
    </citation>
    <scope>NUCLEOTIDE SEQUENCE [LARGE SCALE GENOMIC DNA]</scope>
    <source>
        <strain evidence="3">CCUG 55328</strain>
    </source>
</reference>
<keyword evidence="2" id="KW-0328">Glycosyltransferase</keyword>
<proteinExistence type="predicted"/>
<protein>
    <submittedName>
        <fullName evidence="2">Glycosyltransferase family 4 protein</fullName>
        <ecNumber evidence="2">2.4.-.-</ecNumber>
    </submittedName>
</protein>
<sequence>MAPFIRGGAEDLAFNLTKNLNMAGVEAELFSIPFRWEPAEQILEQMLLCRGLKLTNVDQVIGLKFPAYLVPHDNKVMWLIHQYRQAYDLWEAGQSNIAQDARGAVLRRAIQKADDDCFQGCRSMYTVHSTTADRLKRFNGFTAEVLMPPLNDPEIFGVKESEGYIFAGGRVNAAKRQHLLVEAMRYVKSDVRLIVAGPPDSPSDSAQLEALVSEYNLGDKVRLDLRYLPRTEIASLVNHSLGVAYIPFDEDSVGYVTMEAAQASKPVITVNDAGGILDLVRERETGFVTDPDAKQLADAIDRLASSPSASRDMGLQGRESWLKRGINWETTIEKLLS</sequence>
<keyword evidence="3" id="KW-1185">Reference proteome</keyword>